<proteinExistence type="predicted"/>
<name>A0AAN8A1D8_9PEZI</name>
<evidence type="ECO:0000313" key="3">
    <source>
        <dbReference type="Proteomes" id="UP001310594"/>
    </source>
</evidence>
<feature type="compositionally biased region" description="Low complexity" evidence="1">
    <location>
        <begin position="55"/>
        <end position="66"/>
    </location>
</feature>
<feature type="compositionally biased region" description="Basic and acidic residues" evidence="1">
    <location>
        <begin position="67"/>
        <end position="100"/>
    </location>
</feature>
<evidence type="ECO:0000313" key="2">
    <source>
        <dbReference type="EMBL" id="KAK5698088.1"/>
    </source>
</evidence>
<organism evidence="2 3">
    <name type="scientific">Elasticomyces elasticus</name>
    <dbReference type="NCBI Taxonomy" id="574655"/>
    <lineage>
        <taxon>Eukaryota</taxon>
        <taxon>Fungi</taxon>
        <taxon>Dikarya</taxon>
        <taxon>Ascomycota</taxon>
        <taxon>Pezizomycotina</taxon>
        <taxon>Dothideomycetes</taxon>
        <taxon>Dothideomycetidae</taxon>
        <taxon>Mycosphaerellales</taxon>
        <taxon>Teratosphaeriaceae</taxon>
        <taxon>Elasticomyces</taxon>
    </lineage>
</organism>
<dbReference type="Proteomes" id="UP001310594">
    <property type="component" value="Unassembled WGS sequence"/>
</dbReference>
<sequence>MSHPLLASALRQVASKSSSPNALLYDLQREVARRNQFPDGSQNIVGGDENVVSLGDGSAGSETSSSSERDATTAHVAENHPEGDEGAKRQEVGGKPEDQT</sequence>
<protein>
    <submittedName>
        <fullName evidence="2">Uncharacterized protein</fullName>
    </submittedName>
</protein>
<evidence type="ECO:0000256" key="1">
    <source>
        <dbReference type="SAM" id="MobiDB-lite"/>
    </source>
</evidence>
<accession>A0AAN8A1D8</accession>
<dbReference type="EMBL" id="JAVRQU010000010">
    <property type="protein sequence ID" value="KAK5698088.1"/>
    <property type="molecule type" value="Genomic_DNA"/>
</dbReference>
<feature type="region of interest" description="Disordered" evidence="1">
    <location>
        <begin position="38"/>
        <end position="100"/>
    </location>
</feature>
<gene>
    <name evidence="2" type="ORF">LTR97_007048</name>
</gene>
<reference evidence="2" key="1">
    <citation type="submission" date="2023-08" db="EMBL/GenBank/DDBJ databases">
        <title>Black Yeasts Isolated from many extreme environments.</title>
        <authorList>
            <person name="Coleine C."/>
            <person name="Stajich J.E."/>
            <person name="Selbmann L."/>
        </authorList>
    </citation>
    <scope>NUCLEOTIDE SEQUENCE</scope>
    <source>
        <strain evidence="2">CCFEE 5810</strain>
    </source>
</reference>
<comment type="caution">
    <text evidence="2">The sequence shown here is derived from an EMBL/GenBank/DDBJ whole genome shotgun (WGS) entry which is preliminary data.</text>
</comment>
<dbReference type="AlphaFoldDB" id="A0AAN8A1D8"/>